<evidence type="ECO:0000313" key="3">
    <source>
        <dbReference type="EMBL" id="OJG11781.1"/>
    </source>
</evidence>
<protein>
    <submittedName>
        <fullName evidence="3">Uncharacterized protein</fullName>
    </submittedName>
</protein>
<evidence type="ECO:0000259" key="2">
    <source>
        <dbReference type="Pfam" id="PF23771"/>
    </source>
</evidence>
<keyword evidence="4" id="KW-1185">Reference proteome</keyword>
<dbReference type="Proteomes" id="UP000182149">
    <property type="component" value="Unassembled WGS sequence"/>
</dbReference>
<reference evidence="3 4" key="1">
    <citation type="submission" date="2014-12" db="EMBL/GenBank/DDBJ databases">
        <title>Draft genome sequences of 29 type strains of Enterococci.</title>
        <authorList>
            <person name="Zhong Z."/>
            <person name="Sun Z."/>
            <person name="Liu W."/>
            <person name="Zhang W."/>
            <person name="Zhang H."/>
        </authorList>
    </citation>
    <scope>NUCLEOTIDE SEQUENCE [LARGE SCALE GENOMIC DNA]</scope>
    <source>
        <strain evidence="3 4">DSM 17690</strain>
    </source>
</reference>
<feature type="domain" description="DUF7168" evidence="2">
    <location>
        <begin position="63"/>
        <end position="198"/>
    </location>
</feature>
<dbReference type="AlphaFoldDB" id="A0A1L8QWA7"/>
<dbReference type="Pfam" id="PF23771">
    <property type="entry name" value="DUF7168"/>
    <property type="match status" value="1"/>
</dbReference>
<organism evidence="3 4">
    <name type="scientific">Enterococcus aquimarinus</name>
    <dbReference type="NCBI Taxonomy" id="328396"/>
    <lineage>
        <taxon>Bacteria</taxon>
        <taxon>Bacillati</taxon>
        <taxon>Bacillota</taxon>
        <taxon>Bacilli</taxon>
        <taxon>Lactobacillales</taxon>
        <taxon>Enterococcaceae</taxon>
        <taxon>Enterococcus</taxon>
    </lineage>
</organism>
<dbReference type="InterPro" id="IPR024498">
    <property type="entry name" value="DUF2786"/>
</dbReference>
<dbReference type="STRING" id="328396.RU93_GL001014"/>
<name>A0A1L8QWA7_9ENTE</name>
<comment type="caution">
    <text evidence="3">The sequence shown here is derived from an EMBL/GenBank/DDBJ whole genome shotgun (WGS) entry which is preliminary data.</text>
</comment>
<evidence type="ECO:0000313" key="4">
    <source>
        <dbReference type="Proteomes" id="UP000182149"/>
    </source>
</evidence>
<proteinExistence type="predicted"/>
<gene>
    <name evidence="3" type="ORF">RU93_GL001014</name>
</gene>
<dbReference type="EMBL" id="JXKD01000002">
    <property type="protein sequence ID" value="OJG11781.1"/>
    <property type="molecule type" value="Genomic_DNA"/>
</dbReference>
<feature type="domain" description="DUF2786" evidence="1">
    <location>
        <begin position="7"/>
        <end position="45"/>
    </location>
</feature>
<accession>A0A1L8QWA7</accession>
<dbReference type="InterPro" id="IPR055592">
    <property type="entry name" value="DUF7168"/>
</dbReference>
<dbReference type="Pfam" id="PF10979">
    <property type="entry name" value="DUF2786"/>
    <property type="match status" value="1"/>
</dbReference>
<sequence>MLMEQQKIIRKVKGLLAIARDQHNDEESQSAFILAQKIMLQYGIDATEVEDDNFISEADQINEESVTVAKRLYWWERRLAQIISQNFRVKYFLKTVASQQQQKKRIVFYGFGRDLALAKEMYLLAYEVLVFHAKVFVDQLYKDNPQLKRTRYVTENVKSSYMNGFLLGLEERFAEQVSALRQVYELLVLVPEAVELAYHDYTQGWGKSSLKAPAVEVSAAYQKGYVKGKGIDFTKRTVAEKNN</sequence>
<evidence type="ECO:0000259" key="1">
    <source>
        <dbReference type="Pfam" id="PF10979"/>
    </source>
</evidence>